<name>A0A9D1F765_9FIRM</name>
<dbReference type="AlphaFoldDB" id="A0A9D1F765"/>
<dbReference type="PANTHER" id="PTHR43806:SF11">
    <property type="entry name" value="CEREVISIN-RELATED"/>
    <property type="match status" value="1"/>
</dbReference>
<feature type="domain" description="Csp protease B prodomain" evidence="9">
    <location>
        <begin position="4"/>
        <end position="90"/>
    </location>
</feature>
<organism evidence="10 11">
    <name type="scientific">Candidatus Scybalocola faecigallinarum</name>
    <dbReference type="NCBI Taxonomy" id="2840941"/>
    <lineage>
        <taxon>Bacteria</taxon>
        <taxon>Bacillati</taxon>
        <taxon>Bacillota</taxon>
        <taxon>Clostridia</taxon>
        <taxon>Lachnospirales</taxon>
        <taxon>Lachnospiraceae</taxon>
        <taxon>Lachnospiraceae incertae sedis</taxon>
        <taxon>Candidatus Scybalocola (ex Gilroy et al. 2021)</taxon>
    </lineage>
</organism>
<accession>A0A9D1F765</accession>
<dbReference type="InterPro" id="IPR023827">
    <property type="entry name" value="Peptidase_S8_Asp-AS"/>
</dbReference>
<comment type="caution">
    <text evidence="10">The sequence shown here is derived from an EMBL/GenBank/DDBJ whole genome shotgun (WGS) entry which is preliminary data.</text>
</comment>
<dbReference type="InterPro" id="IPR036852">
    <property type="entry name" value="Peptidase_S8/S53_dom_sf"/>
</dbReference>
<dbReference type="Gene3D" id="2.60.120.1290">
    <property type="match status" value="1"/>
</dbReference>
<keyword evidence="2 6" id="KW-0645">Protease</keyword>
<evidence type="ECO:0000259" key="8">
    <source>
        <dbReference type="Pfam" id="PF00082"/>
    </source>
</evidence>
<evidence type="ECO:0000256" key="1">
    <source>
        <dbReference type="ARBA" id="ARBA00011073"/>
    </source>
</evidence>
<dbReference type="InterPro" id="IPR017310">
    <property type="entry name" value="Pept_S8A_subtilisin_clostridia"/>
</dbReference>
<sequence length="591" mass="64105">MSLKVENMLDLTLNTEEDLREKSPDLHIGYDAEQKTWELIVKYSQTLEPLRALGISIVYLLNNYAILKVPETALQTVMDFPRIEYIEKPKRLFFADSAGLESSCIRIVQNGPAGLSGKGVIIGLVDSGIDYTHPDFINSDRTTRILSLWDQTVQAGQSGENIPGPPAGYIRGALYTREMINEALNQAVITGRTPLTPGLDYSGHGTAVMGIAAGNGRQGGLSFRGVAWESEMIVVKLGNPDDDGFPRTTELMEGINYIIEEGLRLNRPVVINISFGNNYGSHDGTSLLESYINDVSSVGRSLIVIGTGNEGAASGHTSGRLTPDNIDEVPFSAGDYQTGFSIQLWKNFADIVDLEITAPSGRRSGMLREKPGVYSFDLENTKVLVYYGQPSHYSMSQEIFIELLPEESYVDPGVWLITLYPEKIVDGAYEMWLPGGALRNTATRFLYGTPSLTLTIPSTASRALSVGAYDSTLTAMADFSGRGSDRGCWPYGGCLLKPDLVAPGVNIQTAAVGGGYTFVTGTSFATPFVAGSAALLMEWGIVRGNSPYLYGEMLKAYLLAGASPMPGYDRYPNSVTGYGRLCLSNTLNRLI</sequence>
<dbReference type="InterPro" id="IPR015500">
    <property type="entry name" value="Peptidase_S8_subtilisin-rel"/>
</dbReference>
<feature type="active site" description="Charge relay system" evidence="5 6">
    <location>
        <position position="126"/>
    </location>
</feature>
<evidence type="ECO:0000256" key="4">
    <source>
        <dbReference type="ARBA" id="ARBA00022825"/>
    </source>
</evidence>
<feature type="domain" description="Peptidase S8/S53" evidence="8">
    <location>
        <begin position="451"/>
        <end position="562"/>
    </location>
</feature>
<evidence type="ECO:0000256" key="3">
    <source>
        <dbReference type="ARBA" id="ARBA00022801"/>
    </source>
</evidence>
<dbReference type="Pfam" id="PF18425">
    <property type="entry name" value="CspB_prodomain"/>
    <property type="match status" value="1"/>
</dbReference>
<dbReference type="PANTHER" id="PTHR43806">
    <property type="entry name" value="PEPTIDASE S8"/>
    <property type="match status" value="1"/>
</dbReference>
<evidence type="ECO:0000259" key="9">
    <source>
        <dbReference type="Pfam" id="PF18425"/>
    </source>
</evidence>
<dbReference type="InterPro" id="IPR041365">
    <property type="entry name" value="CspB_prodomain"/>
</dbReference>
<dbReference type="EMBL" id="DVIT01000062">
    <property type="protein sequence ID" value="HIS48769.1"/>
    <property type="molecule type" value="Genomic_DNA"/>
</dbReference>
<dbReference type="GO" id="GO:0006508">
    <property type="term" value="P:proteolysis"/>
    <property type="evidence" value="ECO:0007669"/>
    <property type="project" value="UniProtKB-KW"/>
</dbReference>
<dbReference type="Pfam" id="PF00082">
    <property type="entry name" value="Peptidase_S8"/>
    <property type="match status" value="2"/>
</dbReference>
<evidence type="ECO:0000256" key="7">
    <source>
        <dbReference type="RuleBase" id="RU003355"/>
    </source>
</evidence>
<dbReference type="PRINTS" id="PR00723">
    <property type="entry name" value="SUBTILISIN"/>
</dbReference>
<reference evidence="10" key="2">
    <citation type="journal article" date="2021" name="PeerJ">
        <title>Extensive microbial diversity within the chicken gut microbiome revealed by metagenomics and culture.</title>
        <authorList>
            <person name="Gilroy R."/>
            <person name="Ravi A."/>
            <person name="Getino M."/>
            <person name="Pursley I."/>
            <person name="Horton D.L."/>
            <person name="Alikhan N.F."/>
            <person name="Baker D."/>
            <person name="Gharbi K."/>
            <person name="Hall N."/>
            <person name="Watson M."/>
            <person name="Adriaenssens E.M."/>
            <person name="Foster-Nyarko E."/>
            <person name="Jarju S."/>
            <person name="Secka A."/>
            <person name="Antonio M."/>
            <person name="Oren A."/>
            <person name="Chaudhuri R.R."/>
            <person name="La Ragione R."/>
            <person name="Hildebrand F."/>
            <person name="Pallen M.J."/>
        </authorList>
    </citation>
    <scope>NUCLEOTIDE SEQUENCE</scope>
    <source>
        <strain evidence="10">CHK178-757</strain>
    </source>
</reference>
<gene>
    <name evidence="10" type="ORF">IAB46_14705</name>
</gene>
<dbReference type="GO" id="GO:0004252">
    <property type="term" value="F:serine-type endopeptidase activity"/>
    <property type="evidence" value="ECO:0007669"/>
    <property type="project" value="UniProtKB-UniRule"/>
</dbReference>
<dbReference type="Proteomes" id="UP000823927">
    <property type="component" value="Unassembled WGS sequence"/>
</dbReference>
<proteinExistence type="inferred from homology"/>
<feature type="active site" description="Charge relay system" evidence="5 6">
    <location>
        <position position="523"/>
    </location>
</feature>
<keyword evidence="4 6" id="KW-0720">Serine protease</keyword>
<dbReference type="InterPro" id="IPR023828">
    <property type="entry name" value="Peptidase_S8_Ser-AS"/>
</dbReference>
<reference evidence="10" key="1">
    <citation type="submission" date="2020-10" db="EMBL/GenBank/DDBJ databases">
        <authorList>
            <person name="Gilroy R."/>
        </authorList>
    </citation>
    <scope>NUCLEOTIDE SEQUENCE</scope>
    <source>
        <strain evidence="10">CHK178-757</strain>
    </source>
</reference>
<feature type="active site" description="Charge relay system" evidence="5 6">
    <location>
        <position position="204"/>
    </location>
</feature>
<evidence type="ECO:0000313" key="10">
    <source>
        <dbReference type="EMBL" id="HIS48769.1"/>
    </source>
</evidence>
<evidence type="ECO:0000256" key="6">
    <source>
        <dbReference type="PROSITE-ProRule" id="PRU01240"/>
    </source>
</evidence>
<dbReference type="SUPFAM" id="SSF52743">
    <property type="entry name" value="Subtilisin-like"/>
    <property type="match status" value="1"/>
</dbReference>
<evidence type="ECO:0000313" key="11">
    <source>
        <dbReference type="Proteomes" id="UP000823927"/>
    </source>
</evidence>
<evidence type="ECO:0000256" key="2">
    <source>
        <dbReference type="ARBA" id="ARBA00022670"/>
    </source>
</evidence>
<dbReference type="CDD" id="cd07478">
    <property type="entry name" value="Peptidases_S8_CspA-like"/>
    <property type="match status" value="1"/>
</dbReference>
<dbReference type="PROSITE" id="PS00136">
    <property type="entry name" value="SUBTILASE_ASP"/>
    <property type="match status" value="1"/>
</dbReference>
<dbReference type="Gene3D" id="3.30.70.2980">
    <property type="match status" value="1"/>
</dbReference>
<dbReference type="PIRSF" id="PIRSF037894">
    <property type="entry name" value="Subtilisin_rel_CspABC"/>
    <property type="match status" value="1"/>
</dbReference>
<protein>
    <submittedName>
        <fullName evidence="10">S8 family serine peptidase</fullName>
    </submittedName>
</protein>
<dbReference type="PROSITE" id="PS51892">
    <property type="entry name" value="SUBTILASE"/>
    <property type="match status" value="1"/>
</dbReference>
<evidence type="ECO:0000256" key="5">
    <source>
        <dbReference type="PIRSR" id="PIRSR615500-1"/>
    </source>
</evidence>
<dbReference type="InterPro" id="IPR050131">
    <property type="entry name" value="Peptidase_S8_subtilisin-like"/>
</dbReference>
<dbReference type="InterPro" id="IPR034045">
    <property type="entry name" value="Pep_S8_CspA-like"/>
</dbReference>
<dbReference type="PROSITE" id="PS00138">
    <property type="entry name" value="SUBTILASE_SER"/>
    <property type="match status" value="1"/>
</dbReference>
<keyword evidence="3 6" id="KW-0378">Hydrolase</keyword>
<feature type="domain" description="Peptidase S8/S53" evidence="8">
    <location>
        <begin position="117"/>
        <end position="316"/>
    </location>
</feature>
<dbReference type="InterPro" id="IPR000209">
    <property type="entry name" value="Peptidase_S8/S53_dom"/>
</dbReference>
<dbReference type="Gene3D" id="3.40.50.200">
    <property type="entry name" value="Peptidase S8/S53 domain"/>
    <property type="match status" value="1"/>
</dbReference>
<comment type="similarity">
    <text evidence="1 6 7">Belongs to the peptidase S8 family.</text>
</comment>